<keyword evidence="2" id="KW-1185">Reference proteome</keyword>
<gene>
    <name evidence="1" type="ORF">GGR36_001905</name>
</gene>
<dbReference type="AlphaFoldDB" id="A0A840BQ98"/>
<name>A0A840BQ98_9RHOO</name>
<evidence type="ECO:0000313" key="1">
    <source>
        <dbReference type="EMBL" id="MBB4012597.1"/>
    </source>
</evidence>
<organism evidence="1 2">
    <name type="scientific">Niveibacterium umoris</name>
    <dbReference type="NCBI Taxonomy" id="1193620"/>
    <lineage>
        <taxon>Bacteria</taxon>
        <taxon>Pseudomonadati</taxon>
        <taxon>Pseudomonadota</taxon>
        <taxon>Betaproteobacteria</taxon>
        <taxon>Rhodocyclales</taxon>
        <taxon>Rhodocyclaceae</taxon>
        <taxon>Niveibacterium</taxon>
    </lineage>
</organism>
<proteinExistence type="predicted"/>
<protein>
    <submittedName>
        <fullName evidence="1">Uncharacterized protein</fullName>
    </submittedName>
</protein>
<comment type="caution">
    <text evidence="1">The sequence shown here is derived from an EMBL/GenBank/DDBJ whole genome shotgun (WGS) entry which is preliminary data.</text>
</comment>
<accession>A0A840BQ98</accession>
<dbReference type="RefSeq" id="WP_183634385.1">
    <property type="nucleotide sequence ID" value="NZ_BAABLE010000011.1"/>
</dbReference>
<evidence type="ECO:0000313" key="2">
    <source>
        <dbReference type="Proteomes" id="UP000561045"/>
    </source>
</evidence>
<reference evidence="1 2" key="1">
    <citation type="submission" date="2020-08" db="EMBL/GenBank/DDBJ databases">
        <title>Genomic Encyclopedia of Type Strains, Phase IV (KMG-IV): sequencing the most valuable type-strain genomes for metagenomic binning, comparative biology and taxonomic classification.</title>
        <authorList>
            <person name="Goeker M."/>
        </authorList>
    </citation>
    <scope>NUCLEOTIDE SEQUENCE [LARGE SCALE GENOMIC DNA]</scope>
    <source>
        <strain evidence="1 2">DSM 106739</strain>
    </source>
</reference>
<dbReference type="SUPFAM" id="SSF52402">
    <property type="entry name" value="Adenine nucleotide alpha hydrolases-like"/>
    <property type="match status" value="1"/>
</dbReference>
<dbReference type="EMBL" id="JACIET010000001">
    <property type="protein sequence ID" value="MBB4012597.1"/>
    <property type="molecule type" value="Genomic_DNA"/>
</dbReference>
<sequence length="399" mass="43864">MELVELRESSSPDLAGHARISATLKPANGSDFEVWFEVPAHLADQISRGGNPWVLVMLPYAMQTGEAISLSLPVDPALLENIKGLQMQWRQWHPELQTVNVQAPKATLRPDSAKRTAVFFSGGVDSWFTTMRHAPDQYPDAIGTVDDLIFVHGFDIPLAHGHEFLKMKALLERAARSISRDLIVVRTNLRRPGSPWAKAWGRLCHGAALASIGMLLEHRFGKILIGSSYSYGALFPWGSHPLTDPLFSTSSLDVKHDAAMYDRVEKTAFIANHDVALEHLHVCYANGSADNCGVCAKCIRTMATLQLTGVSQEKLPFAEPFSLDRTRKTYLADASDEAFFYEIRDAARSKGNAAIESAANRAISSSRIKRPILALLNRLRTIPGLWRAGSLASAKVIGL</sequence>
<dbReference type="Proteomes" id="UP000561045">
    <property type="component" value="Unassembled WGS sequence"/>
</dbReference>